<evidence type="ECO:0000313" key="5">
    <source>
        <dbReference type="Proteomes" id="UP000237347"/>
    </source>
</evidence>
<feature type="domain" description="EF-hand" evidence="3">
    <location>
        <begin position="1"/>
        <end position="27"/>
    </location>
</feature>
<dbReference type="PROSITE" id="PS50222">
    <property type="entry name" value="EF_HAND_2"/>
    <property type="match status" value="1"/>
</dbReference>
<evidence type="ECO:0000256" key="1">
    <source>
        <dbReference type="SAM" id="MobiDB-lite"/>
    </source>
</evidence>
<evidence type="ECO:0000313" key="4">
    <source>
        <dbReference type="EMBL" id="KAK7844505.1"/>
    </source>
</evidence>
<dbReference type="AlphaFoldDB" id="A0AAW0KYG5"/>
<proteinExistence type="predicted"/>
<feature type="compositionally biased region" description="Low complexity" evidence="1">
    <location>
        <begin position="167"/>
        <end position="179"/>
    </location>
</feature>
<keyword evidence="2" id="KW-0472">Membrane</keyword>
<dbReference type="InterPro" id="IPR002048">
    <property type="entry name" value="EF_hand_dom"/>
</dbReference>
<feature type="transmembrane region" description="Helical" evidence="2">
    <location>
        <begin position="87"/>
        <end position="106"/>
    </location>
</feature>
<keyword evidence="5" id="KW-1185">Reference proteome</keyword>
<feature type="transmembrane region" description="Helical" evidence="2">
    <location>
        <begin position="59"/>
        <end position="80"/>
    </location>
</feature>
<accession>A0AAW0KYG5</accession>
<dbReference type="EMBL" id="PKMF04000184">
    <property type="protein sequence ID" value="KAK7844505.1"/>
    <property type="molecule type" value="Genomic_DNA"/>
</dbReference>
<gene>
    <name evidence="4" type="primary">NCL_9</name>
    <name evidence="4" type="ORF">CFP56_010798</name>
</gene>
<protein>
    <submittedName>
        <fullName evidence="4">Sodium/calcium exchanger ncl</fullName>
    </submittedName>
</protein>
<sequence>MKDFDTSGNSCIEKEEFVDGISRWLNKTKKTAVRNPGSLTKFFDDFHMETKREHDLLDIYATVTIHNVLSIPVFLALVYIRGLTWDFSSEVLVILIVSIGMLPHPFPSVDIYTSYPTLPILPGPEYQNHNQIEDADILKANKLYRKQNCQFRTQYRQRQDQRLAVSTKPTPTTTATTPPNNARQVVMRSREVPIKYLDFRTLKPIGFGVYAHWKSKFEH</sequence>
<evidence type="ECO:0000259" key="3">
    <source>
        <dbReference type="PROSITE" id="PS50222"/>
    </source>
</evidence>
<dbReference type="Proteomes" id="UP000237347">
    <property type="component" value="Unassembled WGS sequence"/>
</dbReference>
<comment type="caution">
    <text evidence="4">The sequence shown here is derived from an EMBL/GenBank/DDBJ whole genome shotgun (WGS) entry which is preliminary data.</text>
</comment>
<dbReference type="GO" id="GO:0005509">
    <property type="term" value="F:calcium ion binding"/>
    <property type="evidence" value="ECO:0007669"/>
    <property type="project" value="InterPro"/>
</dbReference>
<feature type="region of interest" description="Disordered" evidence="1">
    <location>
        <begin position="160"/>
        <end position="180"/>
    </location>
</feature>
<keyword evidence="2" id="KW-0812">Transmembrane</keyword>
<keyword evidence="2" id="KW-1133">Transmembrane helix</keyword>
<name>A0AAW0KYG5_QUESU</name>
<evidence type="ECO:0000256" key="2">
    <source>
        <dbReference type="SAM" id="Phobius"/>
    </source>
</evidence>
<organism evidence="4 5">
    <name type="scientific">Quercus suber</name>
    <name type="common">Cork oak</name>
    <dbReference type="NCBI Taxonomy" id="58331"/>
    <lineage>
        <taxon>Eukaryota</taxon>
        <taxon>Viridiplantae</taxon>
        <taxon>Streptophyta</taxon>
        <taxon>Embryophyta</taxon>
        <taxon>Tracheophyta</taxon>
        <taxon>Spermatophyta</taxon>
        <taxon>Magnoliopsida</taxon>
        <taxon>eudicotyledons</taxon>
        <taxon>Gunneridae</taxon>
        <taxon>Pentapetalae</taxon>
        <taxon>rosids</taxon>
        <taxon>fabids</taxon>
        <taxon>Fagales</taxon>
        <taxon>Fagaceae</taxon>
        <taxon>Quercus</taxon>
    </lineage>
</organism>
<reference evidence="4 5" key="1">
    <citation type="journal article" date="2018" name="Sci. Data">
        <title>The draft genome sequence of cork oak.</title>
        <authorList>
            <person name="Ramos A.M."/>
            <person name="Usie A."/>
            <person name="Barbosa P."/>
            <person name="Barros P.M."/>
            <person name="Capote T."/>
            <person name="Chaves I."/>
            <person name="Simoes F."/>
            <person name="Abreu I."/>
            <person name="Carrasquinho I."/>
            <person name="Faro C."/>
            <person name="Guimaraes J.B."/>
            <person name="Mendonca D."/>
            <person name="Nobrega F."/>
            <person name="Rodrigues L."/>
            <person name="Saibo N.J.M."/>
            <person name="Varela M.C."/>
            <person name="Egas C."/>
            <person name="Matos J."/>
            <person name="Miguel C.M."/>
            <person name="Oliveira M.M."/>
            <person name="Ricardo C.P."/>
            <person name="Goncalves S."/>
        </authorList>
    </citation>
    <scope>NUCLEOTIDE SEQUENCE [LARGE SCALE GENOMIC DNA]</scope>
    <source>
        <strain evidence="5">cv. HL8</strain>
    </source>
</reference>